<comment type="similarity">
    <text evidence="2">Belongs to the MoaD family.</text>
</comment>
<dbReference type="PATRIC" id="fig|1513271.3.peg.1026"/>
<keyword evidence="1" id="KW-0547">Nucleotide-binding</keyword>
<dbReference type="CDD" id="cd00754">
    <property type="entry name" value="Ubl_MoaD"/>
    <property type="match status" value="1"/>
</dbReference>
<protein>
    <recommendedName>
        <fullName evidence="3">Molybdopterin synthase sulfur carrier subunit</fullName>
    </recommendedName>
</protein>
<dbReference type="InterPro" id="IPR044672">
    <property type="entry name" value="MOCS2A"/>
</dbReference>
<dbReference type="PANTHER" id="PTHR33359:SF1">
    <property type="entry name" value="MOLYBDOPTERIN SYNTHASE SULFUR CARRIER SUBUNIT"/>
    <property type="match status" value="1"/>
</dbReference>
<dbReference type="STRING" id="1513271.XM47_04985"/>
<dbReference type="InterPro" id="IPR012675">
    <property type="entry name" value="Beta-grasp_dom_sf"/>
</dbReference>
<evidence type="ECO:0000256" key="2">
    <source>
        <dbReference type="ARBA" id="ARBA00024200"/>
    </source>
</evidence>
<dbReference type="SUPFAM" id="SSF54285">
    <property type="entry name" value="MoaD/ThiS"/>
    <property type="match status" value="1"/>
</dbReference>
<dbReference type="InterPro" id="IPR003749">
    <property type="entry name" value="ThiS/MoaD-like"/>
</dbReference>
<dbReference type="UniPathway" id="UPA00344"/>
<reference evidence="4 5" key="1">
    <citation type="submission" date="2015-04" db="EMBL/GenBank/DDBJ databases">
        <title>Draft Genome Sequence of the Novel Agar-Digesting Marine Bacterium Q1.</title>
        <authorList>
            <person name="Li Y."/>
            <person name="Li D."/>
            <person name="Chen G."/>
            <person name="Du Z."/>
        </authorList>
    </citation>
    <scope>NUCLEOTIDE SEQUENCE [LARGE SCALE GENOMIC DNA]</scope>
    <source>
        <strain evidence="4 5">Q1</strain>
    </source>
</reference>
<name>A0A0J8GTR7_9ALTE</name>
<dbReference type="OrthoDB" id="9801945at2"/>
<dbReference type="InterPro" id="IPR016155">
    <property type="entry name" value="Mopterin_synth/thiamin_S_b"/>
</dbReference>
<dbReference type="GO" id="GO:0000166">
    <property type="term" value="F:nucleotide binding"/>
    <property type="evidence" value="ECO:0007669"/>
    <property type="project" value="UniProtKB-KW"/>
</dbReference>
<proteinExistence type="inferred from homology"/>
<dbReference type="GO" id="GO:1990133">
    <property type="term" value="C:molybdopterin adenylyltransferase complex"/>
    <property type="evidence" value="ECO:0007669"/>
    <property type="project" value="TreeGrafter"/>
</dbReference>
<dbReference type="AlphaFoldDB" id="A0A0J8GTR7"/>
<evidence type="ECO:0000313" key="4">
    <source>
        <dbReference type="EMBL" id="KMT66132.1"/>
    </source>
</evidence>
<keyword evidence="5" id="KW-1185">Reference proteome</keyword>
<dbReference type="PANTHER" id="PTHR33359">
    <property type="entry name" value="MOLYBDOPTERIN SYNTHASE SULFUR CARRIER SUBUNIT"/>
    <property type="match status" value="1"/>
</dbReference>
<dbReference type="EMBL" id="LAZL01000006">
    <property type="protein sequence ID" value="KMT66132.1"/>
    <property type="molecule type" value="Genomic_DNA"/>
</dbReference>
<dbReference type="GO" id="GO:0006777">
    <property type="term" value="P:Mo-molybdopterin cofactor biosynthetic process"/>
    <property type="evidence" value="ECO:0007669"/>
    <property type="project" value="InterPro"/>
</dbReference>
<gene>
    <name evidence="4" type="ORF">XM47_04985</name>
</gene>
<comment type="caution">
    <text evidence="4">The sequence shown here is derived from an EMBL/GenBank/DDBJ whole genome shotgun (WGS) entry which is preliminary data.</text>
</comment>
<dbReference type="Gene3D" id="3.10.20.30">
    <property type="match status" value="1"/>
</dbReference>
<dbReference type="RefSeq" id="WP_048690386.1">
    <property type="nucleotide sequence ID" value="NZ_KQ130484.1"/>
</dbReference>
<evidence type="ECO:0000256" key="1">
    <source>
        <dbReference type="ARBA" id="ARBA00022741"/>
    </source>
</evidence>
<organism evidence="4 5">
    <name type="scientific">Catenovulum maritimum</name>
    <dbReference type="NCBI Taxonomy" id="1513271"/>
    <lineage>
        <taxon>Bacteria</taxon>
        <taxon>Pseudomonadati</taxon>
        <taxon>Pseudomonadota</taxon>
        <taxon>Gammaproteobacteria</taxon>
        <taxon>Alteromonadales</taxon>
        <taxon>Alteromonadaceae</taxon>
        <taxon>Catenovulum</taxon>
    </lineage>
</organism>
<evidence type="ECO:0000256" key="3">
    <source>
        <dbReference type="ARBA" id="ARBA00024247"/>
    </source>
</evidence>
<accession>A0A0J8GTR7</accession>
<dbReference type="Proteomes" id="UP000037600">
    <property type="component" value="Unassembled WGS sequence"/>
</dbReference>
<dbReference type="Pfam" id="PF02597">
    <property type="entry name" value="ThiS"/>
    <property type="match status" value="1"/>
</dbReference>
<sequence>MIKVLFFAKLKEDLNSAGVELEFDSISVQALKQKLVELNPSWAKSLSQSNVLSAVNQTMVGSEFIVKAGDEVAFFPPVTGG</sequence>
<evidence type="ECO:0000313" key="5">
    <source>
        <dbReference type="Proteomes" id="UP000037600"/>
    </source>
</evidence>